<evidence type="ECO:0000256" key="1">
    <source>
        <dbReference type="SAM" id="MobiDB-lite"/>
    </source>
</evidence>
<reference evidence="2 3" key="1">
    <citation type="submission" date="2016-06" db="EMBL/GenBank/DDBJ databases">
        <authorList>
            <person name="Kjaerup R.B."/>
            <person name="Dalgaard T.S."/>
            <person name="Juul-Madsen H.R."/>
        </authorList>
    </citation>
    <scope>NUCLEOTIDE SEQUENCE [LARGE SCALE GENOMIC DNA]</scope>
    <source>
        <strain evidence="2 3">E1334</strain>
    </source>
</reference>
<protein>
    <submittedName>
        <fullName evidence="2">Uncharacterized protein</fullName>
    </submittedName>
</protein>
<dbReference type="OrthoDB" id="5346627at2"/>
<dbReference type="Proteomes" id="UP000091846">
    <property type="component" value="Unassembled WGS sequence"/>
</dbReference>
<organism evidence="2 3">
    <name type="scientific">Mycobacterium colombiense</name>
    <dbReference type="NCBI Taxonomy" id="339268"/>
    <lineage>
        <taxon>Bacteria</taxon>
        <taxon>Bacillati</taxon>
        <taxon>Actinomycetota</taxon>
        <taxon>Actinomycetes</taxon>
        <taxon>Mycobacteriales</taxon>
        <taxon>Mycobacteriaceae</taxon>
        <taxon>Mycobacterium</taxon>
        <taxon>Mycobacterium avium complex (MAC)</taxon>
    </lineage>
</organism>
<evidence type="ECO:0000313" key="2">
    <source>
        <dbReference type="EMBL" id="OBI39699.1"/>
    </source>
</evidence>
<name>A0A1A2YNA2_9MYCO</name>
<feature type="region of interest" description="Disordered" evidence="1">
    <location>
        <begin position="1"/>
        <end position="30"/>
    </location>
</feature>
<gene>
    <name evidence="2" type="ORF">A5708_02915</name>
</gene>
<dbReference type="EMBL" id="LZKI01000115">
    <property type="protein sequence ID" value="OBI39699.1"/>
    <property type="molecule type" value="Genomic_DNA"/>
</dbReference>
<accession>A0A1A2YNA2</accession>
<proteinExistence type="predicted"/>
<evidence type="ECO:0000313" key="3">
    <source>
        <dbReference type="Proteomes" id="UP000091846"/>
    </source>
</evidence>
<comment type="caution">
    <text evidence="2">The sequence shown here is derived from an EMBL/GenBank/DDBJ whole genome shotgun (WGS) entry which is preliminary data.</text>
</comment>
<feature type="compositionally biased region" description="Polar residues" evidence="1">
    <location>
        <begin position="1"/>
        <end position="12"/>
    </location>
</feature>
<sequence length="172" mass="18773">MASGRSSPTCGAQTAACPPTSRPDSHGRPRCGVRTALHIPANAGEHAAAIEAILRRVPDGWGRWLSVDAGWYPLVIATDRRLAEIDPGYVVHQIKEKFGTLRYYCAAGSDDPRREVLDALDAVTEEAERFSALTCERCGDPGILRRTRYWAKTLCTPCGDGLGYMPASDWVQ</sequence>
<dbReference type="AlphaFoldDB" id="A0A1A2YNA2"/>
<dbReference type="RefSeq" id="WP_065029506.1">
    <property type="nucleotide sequence ID" value="NZ_LZKI01000115.1"/>
</dbReference>